<evidence type="ECO:0000256" key="2">
    <source>
        <dbReference type="ARBA" id="ARBA00006375"/>
    </source>
</evidence>
<evidence type="ECO:0000256" key="3">
    <source>
        <dbReference type="ARBA" id="ARBA00022448"/>
    </source>
</evidence>
<comment type="similarity">
    <text evidence="2 10">Belongs to the mitochondrial carrier (TC 2.A.29) family.</text>
</comment>
<evidence type="ECO:0000256" key="10">
    <source>
        <dbReference type="RuleBase" id="RU000488"/>
    </source>
</evidence>
<keyword evidence="6" id="KW-1133">Transmembrane helix</keyword>
<dbReference type="PROSITE" id="PS50920">
    <property type="entry name" value="SOLCAR"/>
    <property type="match status" value="1"/>
</dbReference>
<dbReference type="STRING" id="75743.A0A401QG88"/>
<dbReference type="InterPro" id="IPR023395">
    <property type="entry name" value="MCP_dom_sf"/>
</dbReference>
<keyword evidence="4 9" id="KW-0812">Transmembrane</keyword>
<organism evidence="11 12">
    <name type="scientific">Scyliorhinus torazame</name>
    <name type="common">Cloudy catshark</name>
    <name type="synonym">Catulus torazame</name>
    <dbReference type="NCBI Taxonomy" id="75743"/>
    <lineage>
        <taxon>Eukaryota</taxon>
        <taxon>Metazoa</taxon>
        <taxon>Chordata</taxon>
        <taxon>Craniata</taxon>
        <taxon>Vertebrata</taxon>
        <taxon>Chondrichthyes</taxon>
        <taxon>Elasmobranchii</taxon>
        <taxon>Galeomorphii</taxon>
        <taxon>Galeoidea</taxon>
        <taxon>Carcharhiniformes</taxon>
        <taxon>Scyliorhinidae</taxon>
        <taxon>Scyliorhinus</taxon>
    </lineage>
</organism>
<dbReference type="AlphaFoldDB" id="A0A401QG88"/>
<dbReference type="GO" id="GO:0015227">
    <property type="term" value="F:O-acyl-L-carnitine transmembrane transporter activity"/>
    <property type="evidence" value="ECO:0007669"/>
    <property type="project" value="TreeGrafter"/>
</dbReference>
<dbReference type="SUPFAM" id="SSF103506">
    <property type="entry name" value="Mitochondrial carrier"/>
    <property type="match status" value="1"/>
</dbReference>
<keyword evidence="7" id="KW-0496">Mitochondrion</keyword>
<dbReference type="Gene3D" id="1.50.40.10">
    <property type="entry name" value="Mitochondrial carrier domain"/>
    <property type="match status" value="1"/>
</dbReference>
<evidence type="ECO:0000256" key="1">
    <source>
        <dbReference type="ARBA" id="ARBA00004225"/>
    </source>
</evidence>
<evidence type="ECO:0000256" key="4">
    <source>
        <dbReference type="ARBA" id="ARBA00022692"/>
    </source>
</evidence>
<protein>
    <submittedName>
        <fullName evidence="11">Uncharacterized protein</fullName>
    </submittedName>
</protein>
<keyword evidence="8 9" id="KW-0472">Membrane</keyword>
<keyword evidence="5" id="KW-0677">Repeat</keyword>
<gene>
    <name evidence="11" type="ORF">scyTo_0024875</name>
</gene>
<comment type="caution">
    <text evidence="11">The sequence shown here is derived from an EMBL/GenBank/DDBJ whole genome shotgun (WGS) entry which is preliminary data.</text>
</comment>
<keyword evidence="3 10" id="KW-0813">Transport</keyword>
<accession>A0A401QG88</accession>
<comment type="subcellular location">
    <subcellularLocation>
        <location evidence="1">Mitochondrion membrane</location>
        <topology evidence="1">Multi-pass membrane protein</topology>
    </subcellularLocation>
</comment>
<name>A0A401QG88_SCYTO</name>
<dbReference type="GO" id="GO:0006839">
    <property type="term" value="P:mitochondrial transport"/>
    <property type="evidence" value="ECO:0007669"/>
    <property type="project" value="TreeGrafter"/>
</dbReference>
<evidence type="ECO:0000313" key="12">
    <source>
        <dbReference type="Proteomes" id="UP000288216"/>
    </source>
</evidence>
<proteinExistence type="inferred from homology"/>
<sequence>MVAGVFSTVILGPVERIKCLLQIQAGAGTTTYAGPTDCVRQLYKQSGLAGIYKGTVLTLLR</sequence>
<evidence type="ECO:0000256" key="5">
    <source>
        <dbReference type="ARBA" id="ARBA00022737"/>
    </source>
</evidence>
<dbReference type="GO" id="GO:0031966">
    <property type="term" value="C:mitochondrial membrane"/>
    <property type="evidence" value="ECO:0007669"/>
    <property type="project" value="UniProtKB-SubCell"/>
</dbReference>
<dbReference type="Pfam" id="PF00153">
    <property type="entry name" value="Mito_carr"/>
    <property type="match status" value="1"/>
</dbReference>
<evidence type="ECO:0000256" key="6">
    <source>
        <dbReference type="ARBA" id="ARBA00022989"/>
    </source>
</evidence>
<dbReference type="PANTHER" id="PTHR45624">
    <property type="entry name" value="MITOCHONDRIAL BASIC AMINO ACIDS TRANSPORTER-RELATED"/>
    <property type="match status" value="1"/>
</dbReference>
<dbReference type="EMBL" id="BFAA01059849">
    <property type="protein sequence ID" value="GCB84390.1"/>
    <property type="molecule type" value="Genomic_DNA"/>
</dbReference>
<evidence type="ECO:0000256" key="8">
    <source>
        <dbReference type="ARBA" id="ARBA00023136"/>
    </source>
</evidence>
<dbReference type="InterPro" id="IPR050567">
    <property type="entry name" value="Mitochondrial_Carrier"/>
</dbReference>
<dbReference type="Proteomes" id="UP000288216">
    <property type="component" value="Unassembled WGS sequence"/>
</dbReference>
<feature type="non-terminal residue" evidence="11">
    <location>
        <position position="61"/>
    </location>
</feature>
<dbReference type="PANTHER" id="PTHR45624:SF4">
    <property type="entry name" value="CONGESTED-LIKE TRACHEA PROTEIN-RELATED"/>
    <property type="match status" value="1"/>
</dbReference>
<feature type="repeat" description="Solcar" evidence="9">
    <location>
        <begin position="1"/>
        <end position="61"/>
    </location>
</feature>
<reference evidence="11 12" key="1">
    <citation type="journal article" date="2018" name="Nat. Ecol. Evol.">
        <title>Shark genomes provide insights into elasmobranch evolution and the origin of vertebrates.</title>
        <authorList>
            <person name="Hara Y"/>
            <person name="Yamaguchi K"/>
            <person name="Onimaru K"/>
            <person name="Kadota M"/>
            <person name="Koyanagi M"/>
            <person name="Keeley SD"/>
            <person name="Tatsumi K"/>
            <person name="Tanaka K"/>
            <person name="Motone F"/>
            <person name="Kageyama Y"/>
            <person name="Nozu R"/>
            <person name="Adachi N"/>
            <person name="Nishimura O"/>
            <person name="Nakagawa R"/>
            <person name="Tanegashima C"/>
            <person name="Kiyatake I"/>
            <person name="Matsumoto R"/>
            <person name="Murakumo K"/>
            <person name="Nishida K"/>
            <person name="Terakita A"/>
            <person name="Kuratani S"/>
            <person name="Sato K"/>
            <person name="Hyodo S Kuraku.S."/>
        </authorList>
    </citation>
    <scope>NUCLEOTIDE SEQUENCE [LARGE SCALE GENOMIC DNA]</scope>
</reference>
<keyword evidence="12" id="KW-1185">Reference proteome</keyword>
<evidence type="ECO:0000256" key="7">
    <source>
        <dbReference type="ARBA" id="ARBA00023128"/>
    </source>
</evidence>
<dbReference type="InterPro" id="IPR018108">
    <property type="entry name" value="MCP_transmembrane"/>
</dbReference>
<evidence type="ECO:0000313" key="11">
    <source>
        <dbReference type="EMBL" id="GCB84390.1"/>
    </source>
</evidence>
<evidence type="ECO:0000256" key="9">
    <source>
        <dbReference type="PROSITE-ProRule" id="PRU00282"/>
    </source>
</evidence>
<dbReference type="GO" id="GO:1902603">
    <property type="term" value="P:carnitine transmembrane transport"/>
    <property type="evidence" value="ECO:0007669"/>
    <property type="project" value="TreeGrafter"/>
</dbReference>